<evidence type="ECO:0000256" key="3">
    <source>
        <dbReference type="ARBA" id="ARBA00022989"/>
    </source>
</evidence>
<keyword evidence="3 5" id="KW-1133">Transmembrane helix</keyword>
<dbReference type="EMBL" id="BAABLD010000011">
    <property type="protein sequence ID" value="GAA5169169.1"/>
    <property type="molecule type" value="Genomic_DNA"/>
</dbReference>
<evidence type="ECO:0000313" key="7">
    <source>
        <dbReference type="EMBL" id="GAA5169169.1"/>
    </source>
</evidence>
<name>A0ABP9QXV9_9RHOO</name>
<dbReference type="RefSeq" id="WP_345533949.1">
    <property type="nucleotide sequence ID" value="NZ_BAABLD010000011.1"/>
</dbReference>
<feature type="transmembrane region" description="Helical" evidence="5">
    <location>
        <begin position="122"/>
        <end position="144"/>
    </location>
</feature>
<dbReference type="Pfam" id="PF13664">
    <property type="entry name" value="DUF4149"/>
    <property type="match status" value="1"/>
</dbReference>
<keyword evidence="2 5" id="KW-0812">Transmembrane</keyword>
<accession>A0ABP9QXV9</accession>
<feature type="transmembrane region" description="Helical" evidence="5">
    <location>
        <begin position="43"/>
        <end position="67"/>
    </location>
</feature>
<evidence type="ECO:0000256" key="2">
    <source>
        <dbReference type="ARBA" id="ARBA00022692"/>
    </source>
</evidence>
<evidence type="ECO:0000256" key="1">
    <source>
        <dbReference type="ARBA" id="ARBA00004370"/>
    </source>
</evidence>
<comment type="caution">
    <text evidence="7">The sequence shown here is derived from an EMBL/GenBank/DDBJ whole genome shotgun (WGS) entry which is preliminary data.</text>
</comment>
<proteinExistence type="predicted"/>
<evidence type="ECO:0000256" key="4">
    <source>
        <dbReference type="ARBA" id="ARBA00023136"/>
    </source>
</evidence>
<evidence type="ECO:0000259" key="6">
    <source>
        <dbReference type="Pfam" id="PF13664"/>
    </source>
</evidence>
<evidence type="ECO:0000313" key="8">
    <source>
        <dbReference type="Proteomes" id="UP001500547"/>
    </source>
</evidence>
<gene>
    <name evidence="7" type="ORF">GCM10025770_30400</name>
</gene>
<feature type="transmembrane region" description="Helical" evidence="5">
    <location>
        <begin position="79"/>
        <end position="102"/>
    </location>
</feature>
<reference evidence="8" key="1">
    <citation type="journal article" date="2019" name="Int. J. Syst. Evol. Microbiol.">
        <title>The Global Catalogue of Microorganisms (GCM) 10K type strain sequencing project: providing services to taxonomists for standard genome sequencing and annotation.</title>
        <authorList>
            <consortium name="The Broad Institute Genomics Platform"/>
            <consortium name="The Broad Institute Genome Sequencing Center for Infectious Disease"/>
            <person name="Wu L."/>
            <person name="Ma J."/>
        </authorList>
    </citation>
    <scope>NUCLEOTIDE SEQUENCE [LARGE SCALE GENOMIC DNA]</scope>
    <source>
        <strain evidence="8">JCM 18715</strain>
    </source>
</reference>
<feature type="transmembrane region" description="Helical" evidence="5">
    <location>
        <begin position="7"/>
        <end position="31"/>
    </location>
</feature>
<protein>
    <submittedName>
        <fullName evidence="7">DUF4149 domain-containing protein</fullName>
    </submittedName>
</protein>
<comment type="subcellular location">
    <subcellularLocation>
        <location evidence="1">Membrane</location>
    </subcellularLocation>
</comment>
<sequence>MRQFGTYLFTILITLWVGSLWAFGFAAALLQKQLADRTLAGNLAGQLFAAVAWLGMLAGVYGLIYLFRQSGAGIMKTLVFWLMLLMLLLTVAAHFGITPILSQLRADALPHEVLASAFRSRFLAWHGVSSLVYLIEAAMGLVLVTQLFKR</sequence>
<evidence type="ECO:0000256" key="5">
    <source>
        <dbReference type="SAM" id="Phobius"/>
    </source>
</evidence>
<keyword evidence="4 5" id="KW-0472">Membrane</keyword>
<keyword evidence="8" id="KW-1185">Reference proteome</keyword>
<dbReference type="Proteomes" id="UP001500547">
    <property type="component" value="Unassembled WGS sequence"/>
</dbReference>
<dbReference type="InterPro" id="IPR025423">
    <property type="entry name" value="TMEM205-like"/>
</dbReference>
<feature type="domain" description="TMEM205-like" evidence="6">
    <location>
        <begin position="12"/>
        <end position="107"/>
    </location>
</feature>
<organism evidence="7 8">
    <name type="scientific">Viridibacterium curvum</name>
    <dbReference type="NCBI Taxonomy" id="1101404"/>
    <lineage>
        <taxon>Bacteria</taxon>
        <taxon>Pseudomonadati</taxon>
        <taxon>Pseudomonadota</taxon>
        <taxon>Betaproteobacteria</taxon>
        <taxon>Rhodocyclales</taxon>
        <taxon>Rhodocyclaceae</taxon>
        <taxon>Viridibacterium</taxon>
    </lineage>
</organism>